<keyword evidence="1" id="KW-1133">Transmembrane helix</keyword>
<evidence type="ECO:0000313" key="3">
    <source>
        <dbReference type="Proteomes" id="UP000248987"/>
    </source>
</evidence>
<sequence>MNQTDFIGRALTGIICLGFLCAAIFDVLDYVIVKILLFGTFGIVLIYTAVQLYKNENHPKT</sequence>
<dbReference type="RefSeq" id="WP_066436511.1">
    <property type="nucleotide sequence ID" value="NZ_LZRN01000034.1"/>
</dbReference>
<proteinExistence type="predicted"/>
<dbReference type="OrthoDB" id="1135103at2"/>
<keyword evidence="1" id="KW-0472">Membrane</keyword>
<feature type="transmembrane region" description="Helical" evidence="1">
    <location>
        <begin position="31"/>
        <end position="50"/>
    </location>
</feature>
<dbReference type="STRING" id="49280.A9996_14385"/>
<dbReference type="EMBL" id="QLLQ01000001">
    <property type="protein sequence ID" value="RAJ27779.1"/>
    <property type="molecule type" value="Genomic_DNA"/>
</dbReference>
<dbReference type="Proteomes" id="UP000248987">
    <property type="component" value="Unassembled WGS sequence"/>
</dbReference>
<comment type="caution">
    <text evidence="2">The sequence shown here is derived from an EMBL/GenBank/DDBJ whole genome shotgun (WGS) entry which is preliminary data.</text>
</comment>
<organism evidence="2 3">
    <name type="scientific">Gelidibacter algens</name>
    <dbReference type="NCBI Taxonomy" id="49280"/>
    <lineage>
        <taxon>Bacteria</taxon>
        <taxon>Pseudomonadati</taxon>
        <taxon>Bacteroidota</taxon>
        <taxon>Flavobacteriia</taxon>
        <taxon>Flavobacteriales</taxon>
        <taxon>Flavobacteriaceae</taxon>
        <taxon>Gelidibacter</taxon>
    </lineage>
</organism>
<name>A0A1A7QZG7_9FLAO</name>
<evidence type="ECO:0000256" key="1">
    <source>
        <dbReference type="SAM" id="Phobius"/>
    </source>
</evidence>
<dbReference type="AlphaFoldDB" id="A0A1A7QZG7"/>
<keyword evidence="3" id="KW-1185">Reference proteome</keyword>
<accession>A0A1A7QZG7</accession>
<protein>
    <submittedName>
        <fullName evidence="2">Uncharacterized protein</fullName>
    </submittedName>
</protein>
<reference evidence="2 3" key="1">
    <citation type="submission" date="2018-06" db="EMBL/GenBank/DDBJ databases">
        <title>Genomic Encyclopedia of Archaeal and Bacterial Type Strains, Phase II (KMG-II): from individual species to whole genera.</title>
        <authorList>
            <person name="Goeker M."/>
        </authorList>
    </citation>
    <scope>NUCLEOTIDE SEQUENCE [LARGE SCALE GENOMIC DNA]</scope>
    <source>
        <strain evidence="2 3">DSM 12408</strain>
    </source>
</reference>
<keyword evidence="1" id="KW-0812">Transmembrane</keyword>
<gene>
    <name evidence="2" type="ORF">LX77_00353</name>
</gene>
<evidence type="ECO:0000313" key="2">
    <source>
        <dbReference type="EMBL" id="RAJ27779.1"/>
    </source>
</evidence>
<feature type="transmembrane region" description="Helical" evidence="1">
    <location>
        <begin position="7"/>
        <end position="25"/>
    </location>
</feature>